<accession>A0A1X7GY84</accession>
<organism evidence="2 3">
    <name type="scientific">Allosphingosinicella indica</name>
    <dbReference type="NCBI Taxonomy" id="941907"/>
    <lineage>
        <taxon>Bacteria</taxon>
        <taxon>Pseudomonadati</taxon>
        <taxon>Pseudomonadota</taxon>
        <taxon>Alphaproteobacteria</taxon>
        <taxon>Sphingomonadales</taxon>
        <taxon>Sphingomonadaceae</taxon>
        <taxon>Allosphingosinicella</taxon>
    </lineage>
</organism>
<protein>
    <recommendedName>
        <fullName evidence="4">DUF1570 domain-containing protein</fullName>
    </recommendedName>
</protein>
<proteinExistence type="predicted"/>
<sequence>MSGLKGVLGAALMLAAIPADAAWRRAETANFILYGDMSEKQIAERARALEDFDALLRMLTGISSGPPANRLPVYFAPDNSKMQIIRPVPGIVAGFYSATPDGIAAFVDRTTDRYRIFRNDTLFHEYVHHFMLQYFPAGYPKWYVEGFAEYLMTVDFRDGEVDIGRYNAERALWLLNQRDWLPFEHMMFGSDRKARADDAMRLYAQSWLLVHYLMNDDARRAATPKYMTALAKGEDGRKAFAEIFGFPSSELDARLRTYAKAGIAYRRLVWQSRAEAKVATPTLAIGDYPLLQAAMRSAVPEKQQAALRGRVKRAVGKREDELSLRLLAQAEALYGDGTDADRLLDRLLAVRAEDAELLYLKGMRHLRAGRQDEAARKAEYAKARTWFARAHKADGNHFPTLYRYAEALSLEPDYASVNTRNILMLAHSLAPQVTEIGLQAAQLLMLRGEFRAAEGVLAPIAASTHHPKGSAAALALMETARAGQKPEELLGFGFAADE</sequence>
<dbReference type="AlphaFoldDB" id="A0A1X7GY84"/>
<keyword evidence="1" id="KW-0732">Signal</keyword>
<evidence type="ECO:0008006" key="4">
    <source>
        <dbReference type="Google" id="ProtNLM"/>
    </source>
</evidence>
<evidence type="ECO:0000313" key="2">
    <source>
        <dbReference type="EMBL" id="SMF76616.1"/>
    </source>
</evidence>
<dbReference type="RefSeq" id="WP_157123823.1">
    <property type="nucleotide sequence ID" value="NZ_LT840185.1"/>
</dbReference>
<dbReference type="OrthoDB" id="5523615at2"/>
<dbReference type="EMBL" id="LT840185">
    <property type="protein sequence ID" value="SMF76616.1"/>
    <property type="molecule type" value="Genomic_DNA"/>
</dbReference>
<dbReference type="Gene3D" id="1.25.40.10">
    <property type="entry name" value="Tetratricopeptide repeat domain"/>
    <property type="match status" value="1"/>
</dbReference>
<name>A0A1X7GY84_9SPHN</name>
<feature type="signal peptide" evidence="1">
    <location>
        <begin position="1"/>
        <end position="21"/>
    </location>
</feature>
<evidence type="ECO:0000313" key="3">
    <source>
        <dbReference type="Proteomes" id="UP000192934"/>
    </source>
</evidence>
<dbReference type="Proteomes" id="UP000192934">
    <property type="component" value="Chromosome I"/>
</dbReference>
<dbReference type="InterPro" id="IPR011990">
    <property type="entry name" value="TPR-like_helical_dom_sf"/>
</dbReference>
<gene>
    <name evidence="2" type="ORF">SAMN06295910_2477</name>
</gene>
<feature type="chain" id="PRO_5012010460" description="DUF1570 domain-containing protein" evidence="1">
    <location>
        <begin position="22"/>
        <end position="498"/>
    </location>
</feature>
<dbReference type="SUPFAM" id="SSF48452">
    <property type="entry name" value="TPR-like"/>
    <property type="match status" value="1"/>
</dbReference>
<dbReference type="STRING" id="941907.SAMN06295910_2477"/>
<evidence type="ECO:0000256" key="1">
    <source>
        <dbReference type="SAM" id="SignalP"/>
    </source>
</evidence>
<reference evidence="2" key="1">
    <citation type="submission" date="2017-04" db="EMBL/GenBank/DDBJ databases">
        <authorList>
            <person name="Afonso C.L."/>
            <person name="Miller P.J."/>
            <person name="Scott M.A."/>
            <person name="Spackman E."/>
            <person name="Goraichik I."/>
            <person name="Dimitrov K.M."/>
            <person name="Suarez D.L."/>
            <person name="Swayne D.E."/>
        </authorList>
    </citation>
    <scope>NUCLEOTIDE SEQUENCE [LARGE SCALE GENOMIC DNA]</scope>
    <source>
        <strain evidence="2">Dd16</strain>
    </source>
</reference>
<keyword evidence="3" id="KW-1185">Reference proteome</keyword>